<dbReference type="EMBL" id="JAUSQX010000001">
    <property type="protein sequence ID" value="MDP9807049.1"/>
    <property type="molecule type" value="Genomic_DNA"/>
</dbReference>
<organism evidence="2 3">
    <name type="scientific">Trueperella bonasi</name>
    <dbReference type="NCBI Taxonomy" id="312286"/>
    <lineage>
        <taxon>Bacteria</taxon>
        <taxon>Bacillati</taxon>
        <taxon>Actinomycetota</taxon>
        <taxon>Actinomycetes</taxon>
        <taxon>Actinomycetales</taxon>
        <taxon>Actinomycetaceae</taxon>
        <taxon>Trueperella</taxon>
    </lineage>
</organism>
<gene>
    <name evidence="2" type="ORF">J2S70_001631</name>
</gene>
<name>A0ABT9NI20_9ACTO</name>
<keyword evidence="3" id="KW-1185">Reference proteome</keyword>
<dbReference type="Proteomes" id="UP001243212">
    <property type="component" value="Unassembled WGS sequence"/>
</dbReference>
<keyword evidence="1" id="KW-0472">Membrane</keyword>
<evidence type="ECO:0000313" key="2">
    <source>
        <dbReference type="EMBL" id="MDP9807049.1"/>
    </source>
</evidence>
<evidence type="ECO:0000313" key="3">
    <source>
        <dbReference type="Proteomes" id="UP001243212"/>
    </source>
</evidence>
<feature type="transmembrane region" description="Helical" evidence="1">
    <location>
        <begin position="6"/>
        <end position="30"/>
    </location>
</feature>
<keyword evidence="1" id="KW-1133">Transmembrane helix</keyword>
<proteinExistence type="predicted"/>
<reference evidence="2 3" key="1">
    <citation type="submission" date="2023-07" db="EMBL/GenBank/DDBJ databases">
        <title>Sequencing the genomes of 1000 actinobacteria strains.</title>
        <authorList>
            <person name="Klenk H.-P."/>
        </authorList>
    </citation>
    <scope>NUCLEOTIDE SEQUENCE [LARGE SCALE GENOMIC DNA]</scope>
    <source>
        <strain evidence="2 3">DSM 17163</strain>
    </source>
</reference>
<keyword evidence="1" id="KW-0812">Transmembrane</keyword>
<sequence>MYSQTFFTVLIIGSLISLFFVYGFQVGVFVKDHRDRHDDADQSASYADLPANHADERN</sequence>
<accession>A0ABT9NI20</accession>
<comment type="caution">
    <text evidence="2">The sequence shown here is derived from an EMBL/GenBank/DDBJ whole genome shotgun (WGS) entry which is preliminary data.</text>
</comment>
<dbReference type="RefSeq" id="WP_307683227.1">
    <property type="nucleotide sequence ID" value="NZ_JAUSQX010000001.1"/>
</dbReference>
<evidence type="ECO:0008006" key="4">
    <source>
        <dbReference type="Google" id="ProtNLM"/>
    </source>
</evidence>
<evidence type="ECO:0000256" key="1">
    <source>
        <dbReference type="SAM" id="Phobius"/>
    </source>
</evidence>
<protein>
    <recommendedName>
        <fullName evidence="4">Cbb3-type cytochrome oxidase assembly protein CcoS</fullName>
    </recommendedName>
</protein>